<reference evidence="3" key="1">
    <citation type="journal article" date="2014" name="Int. J. Syst. Evol. Microbiol.">
        <title>Complete genome sequence of Corynebacterium casei LMG S-19264T (=DSM 44701T), isolated from a smear-ripened cheese.</title>
        <authorList>
            <consortium name="US DOE Joint Genome Institute (JGI-PGF)"/>
            <person name="Walter F."/>
            <person name="Albersmeier A."/>
            <person name="Kalinowski J."/>
            <person name="Ruckert C."/>
        </authorList>
    </citation>
    <scope>NUCLEOTIDE SEQUENCE</scope>
    <source>
        <strain evidence="3">CCM 7684</strain>
    </source>
</reference>
<protein>
    <submittedName>
        <fullName evidence="3">Enoyl-CoA hydratase</fullName>
    </submittedName>
</protein>
<comment type="caution">
    <text evidence="3">The sequence shown here is derived from an EMBL/GenBank/DDBJ whole genome shotgun (WGS) entry which is preliminary data.</text>
</comment>
<keyword evidence="4" id="KW-1185">Reference proteome</keyword>
<evidence type="ECO:0000313" key="4">
    <source>
        <dbReference type="Proteomes" id="UP000602745"/>
    </source>
</evidence>
<dbReference type="RefSeq" id="WP_188411103.1">
    <property type="nucleotide sequence ID" value="NZ_BMCP01000008.1"/>
</dbReference>
<dbReference type="SUPFAM" id="SSF52096">
    <property type="entry name" value="ClpP/crotonase"/>
    <property type="match status" value="1"/>
</dbReference>
<dbReference type="GO" id="GO:0003824">
    <property type="term" value="F:catalytic activity"/>
    <property type="evidence" value="ECO:0007669"/>
    <property type="project" value="InterPro"/>
</dbReference>
<dbReference type="Proteomes" id="UP000602745">
    <property type="component" value="Unassembled WGS sequence"/>
</dbReference>
<dbReference type="InterPro" id="IPR018376">
    <property type="entry name" value="Enoyl-CoA_hyd/isom_CS"/>
</dbReference>
<dbReference type="Pfam" id="PF00378">
    <property type="entry name" value="ECH_1"/>
    <property type="match status" value="1"/>
</dbReference>
<dbReference type="InterPro" id="IPR014748">
    <property type="entry name" value="Enoyl-CoA_hydra_C"/>
</dbReference>
<dbReference type="CDD" id="cd06558">
    <property type="entry name" value="crotonase-like"/>
    <property type="match status" value="1"/>
</dbReference>
<organism evidence="3 4">
    <name type="scientific">Agaricicola taiwanensis</name>
    <dbReference type="NCBI Taxonomy" id="591372"/>
    <lineage>
        <taxon>Bacteria</taxon>
        <taxon>Pseudomonadati</taxon>
        <taxon>Pseudomonadota</taxon>
        <taxon>Alphaproteobacteria</taxon>
        <taxon>Rhodobacterales</taxon>
        <taxon>Paracoccaceae</taxon>
        <taxon>Agaricicola</taxon>
    </lineage>
</organism>
<dbReference type="InterPro" id="IPR001753">
    <property type="entry name" value="Enoyl-CoA_hydra/iso"/>
</dbReference>
<name>A0A8J3E0L3_9RHOB</name>
<gene>
    <name evidence="3" type="ORF">GCM10007276_34760</name>
</gene>
<dbReference type="EMBL" id="BMCP01000008">
    <property type="protein sequence ID" value="GGE54822.1"/>
    <property type="molecule type" value="Genomic_DNA"/>
</dbReference>
<dbReference type="PANTHER" id="PTHR43459:SF1">
    <property type="entry name" value="EG:BACN32G11.4 PROTEIN"/>
    <property type="match status" value="1"/>
</dbReference>
<proteinExistence type="inferred from homology"/>
<dbReference type="InterPro" id="IPR029045">
    <property type="entry name" value="ClpP/crotonase-like_dom_sf"/>
</dbReference>
<dbReference type="Gene3D" id="1.10.12.10">
    <property type="entry name" value="Lyase 2-enoyl-coa Hydratase, Chain A, domain 2"/>
    <property type="match status" value="1"/>
</dbReference>
<sequence>MSVLLEEFDNGIVSLTLNRPDRMNAISPELADALIEAFTRLGETPDVAAVILTGAGRAFSSGGDVKIMTTRKDWTYEQRLNQLNHVHRIPLALHRMAKPTIALVNGVAVGAGLSLALACDFRIAGRSAKFAASFARVGLSGDYGGSWFMTRLIGTAKTRELYFSGEAVDAERAAREGLVNRMVEDADLASEGRAFASRFSGGPSLALGYMKKNLNIAETGSLEDVLAAEAIHQARVAMSDDHQEGVQAFIEKRPAKFMGR</sequence>
<evidence type="ECO:0000313" key="3">
    <source>
        <dbReference type="EMBL" id="GGE54822.1"/>
    </source>
</evidence>
<dbReference type="PROSITE" id="PS00166">
    <property type="entry name" value="ENOYL_COA_HYDRATASE"/>
    <property type="match status" value="1"/>
</dbReference>
<evidence type="ECO:0000256" key="2">
    <source>
        <dbReference type="RuleBase" id="RU003707"/>
    </source>
</evidence>
<dbReference type="AlphaFoldDB" id="A0A8J3E0L3"/>
<comment type="similarity">
    <text evidence="1 2">Belongs to the enoyl-CoA hydratase/isomerase family.</text>
</comment>
<dbReference type="Gene3D" id="3.90.226.10">
    <property type="entry name" value="2-enoyl-CoA Hydratase, Chain A, domain 1"/>
    <property type="match status" value="1"/>
</dbReference>
<accession>A0A8J3E0L3</accession>
<reference evidence="3" key="2">
    <citation type="submission" date="2020-09" db="EMBL/GenBank/DDBJ databases">
        <authorList>
            <person name="Sun Q."/>
            <person name="Sedlacek I."/>
        </authorList>
    </citation>
    <scope>NUCLEOTIDE SEQUENCE</scope>
    <source>
        <strain evidence="3">CCM 7684</strain>
    </source>
</reference>
<dbReference type="PANTHER" id="PTHR43459">
    <property type="entry name" value="ENOYL-COA HYDRATASE"/>
    <property type="match status" value="1"/>
</dbReference>
<evidence type="ECO:0000256" key="1">
    <source>
        <dbReference type="ARBA" id="ARBA00005254"/>
    </source>
</evidence>